<name>A0A7X6BI72_9SPHN</name>
<proteinExistence type="predicted"/>
<accession>A0A7X6BI72</accession>
<reference evidence="1 2" key="1">
    <citation type="submission" date="2020-03" db="EMBL/GenBank/DDBJ databases">
        <title>Genomic Encyclopedia of Type Strains, Phase IV (KMG-IV): sequencing the most valuable type-strain genomes for metagenomic binning, comparative biology and taxonomic classification.</title>
        <authorList>
            <person name="Goeker M."/>
        </authorList>
    </citation>
    <scope>NUCLEOTIDE SEQUENCE [LARGE SCALE GENOMIC DNA]</scope>
    <source>
        <strain evidence="1 2">DSM 16846</strain>
    </source>
</reference>
<comment type="caution">
    <text evidence="1">The sequence shown here is derived from an EMBL/GenBank/DDBJ whole genome shotgun (WGS) entry which is preliminary data.</text>
</comment>
<evidence type="ECO:0000313" key="1">
    <source>
        <dbReference type="EMBL" id="NJC06847.1"/>
    </source>
</evidence>
<dbReference type="AlphaFoldDB" id="A0A7X6BI72"/>
<gene>
    <name evidence="1" type="ORF">GGQ97_002640</name>
</gene>
<dbReference type="RefSeq" id="WP_168070320.1">
    <property type="nucleotide sequence ID" value="NZ_JAATJC010000001.1"/>
</dbReference>
<dbReference type="Proteomes" id="UP000558192">
    <property type="component" value="Unassembled WGS sequence"/>
</dbReference>
<evidence type="ECO:0000313" key="2">
    <source>
        <dbReference type="Proteomes" id="UP000558192"/>
    </source>
</evidence>
<keyword evidence="2" id="KW-1185">Reference proteome</keyword>
<protein>
    <submittedName>
        <fullName evidence="1">Uncharacterized protein</fullName>
    </submittedName>
</protein>
<sequence>MDQKLIDNMKQRLIRLRRVAAIAHDNSVVELVTQTADEIEADLRSIEGEVETSTTSAMTQS</sequence>
<organism evidence="1 2">
    <name type="scientific">Sphingomonas kaistensis</name>
    <dbReference type="NCBI Taxonomy" id="298708"/>
    <lineage>
        <taxon>Bacteria</taxon>
        <taxon>Pseudomonadati</taxon>
        <taxon>Pseudomonadota</taxon>
        <taxon>Alphaproteobacteria</taxon>
        <taxon>Sphingomonadales</taxon>
        <taxon>Sphingomonadaceae</taxon>
        <taxon>Sphingomonas</taxon>
    </lineage>
</organism>
<dbReference type="EMBL" id="JAATJC010000001">
    <property type="protein sequence ID" value="NJC06847.1"/>
    <property type="molecule type" value="Genomic_DNA"/>
</dbReference>